<dbReference type="AlphaFoldDB" id="A0A377FVH8"/>
<dbReference type="EMBL" id="UGGP01000001">
    <property type="protein sequence ID" value="STO08343.1"/>
    <property type="molecule type" value="Genomic_DNA"/>
</dbReference>
<evidence type="ECO:0000313" key="2">
    <source>
        <dbReference type="Proteomes" id="UP000254060"/>
    </source>
</evidence>
<evidence type="ECO:0000313" key="1">
    <source>
        <dbReference type="EMBL" id="STO08343.1"/>
    </source>
</evidence>
<gene>
    <name evidence="1" type="ORF">NCTC13163_01713</name>
</gene>
<protein>
    <submittedName>
        <fullName evidence="1">Uncharacterized protein</fullName>
    </submittedName>
</protein>
<name>A0A377FVH8_9BACL</name>
<dbReference type="Proteomes" id="UP000254060">
    <property type="component" value="Unassembled WGS sequence"/>
</dbReference>
<proteinExistence type="predicted"/>
<sequence length="89" mass="10150">MTVKTSIQSRREAVKLLESEHVLYIRIHNGQTGMIRSTAEGIIVAIPNSETNKIDFRKLEDIEAFEAFYDLTLSSPGILYYNKETLDSK</sequence>
<organism evidence="1 2">
    <name type="scientific">Exiguobacterium aurantiacum</name>
    <dbReference type="NCBI Taxonomy" id="33987"/>
    <lineage>
        <taxon>Bacteria</taxon>
        <taxon>Bacillati</taxon>
        <taxon>Bacillota</taxon>
        <taxon>Bacilli</taxon>
        <taxon>Bacillales</taxon>
        <taxon>Bacillales Family XII. Incertae Sedis</taxon>
        <taxon>Exiguobacterium</taxon>
    </lineage>
</organism>
<reference evidence="1 2" key="1">
    <citation type="submission" date="2018-06" db="EMBL/GenBank/DDBJ databases">
        <authorList>
            <consortium name="Pathogen Informatics"/>
            <person name="Doyle S."/>
        </authorList>
    </citation>
    <scope>NUCLEOTIDE SEQUENCE [LARGE SCALE GENOMIC DNA]</scope>
    <source>
        <strain evidence="1 2">NCTC13163</strain>
    </source>
</reference>
<accession>A0A377FVH8</accession>